<dbReference type="GO" id="GO:0009055">
    <property type="term" value="F:electron transfer activity"/>
    <property type="evidence" value="ECO:0007669"/>
    <property type="project" value="InterPro"/>
</dbReference>
<comment type="subcellular location">
    <subcellularLocation>
        <location evidence="1">Periplasm</location>
    </subcellularLocation>
</comment>
<reference evidence="6" key="1">
    <citation type="submission" date="2018-10" db="EMBL/GenBank/DDBJ databases">
        <authorList>
            <person name="Aoki K."/>
        </authorList>
    </citation>
    <scope>NUCLEOTIDE SEQUENCE</scope>
</reference>
<keyword evidence="4" id="KW-0574">Periplasm</keyword>
<proteinExistence type="predicted"/>
<dbReference type="GO" id="GO:0070069">
    <property type="term" value="C:cytochrome complex"/>
    <property type="evidence" value="ECO:0007669"/>
    <property type="project" value="InterPro"/>
</dbReference>
<accession>A0A3B1E9D6</accession>
<evidence type="ECO:0000256" key="1">
    <source>
        <dbReference type="ARBA" id="ARBA00004418"/>
    </source>
</evidence>
<dbReference type="EMBL" id="UOYO01000035">
    <property type="protein sequence ID" value="VAY87768.1"/>
    <property type="molecule type" value="Genomic_DNA"/>
</dbReference>
<gene>
    <name evidence="6" type="ORF">MNB_ARC-1_76</name>
</gene>
<evidence type="ECO:0000256" key="5">
    <source>
        <dbReference type="ARBA" id="ARBA00022982"/>
    </source>
</evidence>
<evidence type="ECO:0000256" key="4">
    <source>
        <dbReference type="ARBA" id="ARBA00022764"/>
    </source>
</evidence>
<evidence type="ECO:0000256" key="2">
    <source>
        <dbReference type="ARBA" id="ARBA00022448"/>
    </source>
</evidence>
<protein>
    <submittedName>
        <fullName evidence="6">Sulfur oxidation protein SoxA</fullName>
    </submittedName>
</protein>
<dbReference type="GO" id="GO:0042597">
    <property type="term" value="C:periplasmic space"/>
    <property type="evidence" value="ECO:0007669"/>
    <property type="project" value="UniProtKB-SubCell"/>
</dbReference>
<dbReference type="AlphaFoldDB" id="A0A3B1E9D6"/>
<dbReference type="GO" id="GO:0016669">
    <property type="term" value="F:oxidoreductase activity, acting on a sulfur group of donors, cytochrome as acceptor"/>
    <property type="evidence" value="ECO:0007669"/>
    <property type="project" value="InterPro"/>
</dbReference>
<dbReference type="Gene3D" id="1.10.760.10">
    <property type="entry name" value="Cytochrome c-like domain"/>
    <property type="match status" value="2"/>
</dbReference>
<sequence length="304" mass="34452">MLLKTIKTVVLIMLTACVLNAGQFNLQAEKDRMALIKYMETKFKDAPKNKNQFFPYSTIKELKKFKKAPKHNDFGAGTYAFDKIGKMSRDDQMEMPPFDDNVEEGEKLFKKYFTKCFKANTANQYPMFDEFKGKVVTLSGALMTCAKKAGLDKLKNKKGKKVWNMKKGKMAHVQAYLMNMAAENDKKIDISINSAKAALAYEDGKKGYYSQRGYLKLSCATCHVQGAGQRVRLQLMSPLLGHVTHFPVYRVGKGKMFTLEGRLGGCNRDEGEKPHKPGSTWSNNVLYFMSYMSNGMNIALDVRR</sequence>
<dbReference type="PIRSF" id="PIRSF038455">
    <property type="entry name" value="SoxA"/>
    <property type="match status" value="1"/>
</dbReference>
<organism evidence="6">
    <name type="scientific">hydrothermal vent metagenome</name>
    <dbReference type="NCBI Taxonomy" id="652676"/>
    <lineage>
        <taxon>unclassified sequences</taxon>
        <taxon>metagenomes</taxon>
        <taxon>ecological metagenomes</taxon>
    </lineage>
</organism>
<evidence type="ECO:0000313" key="6">
    <source>
        <dbReference type="EMBL" id="VAY87768.1"/>
    </source>
</evidence>
<name>A0A3B1E9D6_9ZZZZ</name>
<dbReference type="SUPFAM" id="SSF46626">
    <property type="entry name" value="Cytochrome c"/>
    <property type="match status" value="1"/>
</dbReference>
<keyword evidence="3" id="KW-0732">Signal</keyword>
<keyword evidence="2" id="KW-0813">Transport</keyword>
<dbReference type="InterPro" id="IPR036909">
    <property type="entry name" value="Cyt_c-like_dom_sf"/>
</dbReference>
<dbReference type="InterPro" id="IPR025710">
    <property type="entry name" value="SoxA"/>
</dbReference>
<dbReference type="GO" id="GO:0019417">
    <property type="term" value="P:sulfur oxidation"/>
    <property type="evidence" value="ECO:0007669"/>
    <property type="project" value="InterPro"/>
</dbReference>
<dbReference type="GO" id="GO:0020037">
    <property type="term" value="F:heme binding"/>
    <property type="evidence" value="ECO:0007669"/>
    <property type="project" value="InterPro"/>
</dbReference>
<evidence type="ECO:0000256" key="3">
    <source>
        <dbReference type="ARBA" id="ARBA00022729"/>
    </source>
</evidence>
<keyword evidence="5" id="KW-0249">Electron transport</keyword>
<dbReference type="NCBIfam" id="TIGR04484">
    <property type="entry name" value="thiosulf_SoxA"/>
    <property type="match status" value="1"/>
</dbReference>